<dbReference type="InterPro" id="IPR005901">
    <property type="entry name" value="GLPGLI"/>
</dbReference>
<accession>A0A8J8K871</accession>
<sequence length="231" mass="27057">MYKIDNISIVDTYNEFLIHNNVDDILYFSYGNQGENLTFEQFEKVKFDKIKLQYFILNDKNSLLYELGTKMPPVKILIKDEIPKINWKILQETKSILGYKCIKAEGSFRGRDFIAWFTTELPMQVGPWKLQGLPGTILEATDKALMHNFYATKISLNISYKLPEDFQNYIDEKKKNLIYIKDYIKGENEYLLDINSQILAGFPIGAKNKSDNVRNSQKETIFEWESEPAKY</sequence>
<proteinExistence type="predicted"/>
<comment type="caution">
    <text evidence="1">The sequence shown here is derived from an EMBL/GenBank/DDBJ whole genome shotgun (WGS) entry which is preliminary data.</text>
</comment>
<dbReference type="EMBL" id="JABSNO010000011">
    <property type="protein sequence ID" value="NRS92703.1"/>
    <property type="molecule type" value="Genomic_DNA"/>
</dbReference>
<dbReference type="Pfam" id="PF22252">
    <property type="entry name" value="PNGase_F-II_N"/>
    <property type="match status" value="1"/>
</dbReference>
<name>A0A8J8K871_9FLAO</name>
<evidence type="ECO:0000313" key="2">
    <source>
        <dbReference type="Proteomes" id="UP000610746"/>
    </source>
</evidence>
<dbReference type="AlphaFoldDB" id="A0A8J8K871"/>
<reference evidence="1" key="1">
    <citation type="submission" date="2020-05" db="EMBL/GenBank/DDBJ databases">
        <title>Genomic Encyclopedia of Type Strains, Phase IV (KMG-V): Genome sequencing to study the core and pangenomes of soil and plant-associated prokaryotes.</title>
        <authorList>
            <person name="Whitman W."/>
        </authorList>
    </citation>
    <scope>NUCLEOTIDE SEQUENCE</scope>
    <source>
        <strain evidence="1">16F</strain>
    </source>
</reference>
<dbReference type="Proteomes" id="UP000610746">
    <property type="component" value="Unassembled WGS sequence"/>
</dbReference>
<dbReference type="NCBIfam" id="TIGR01200">
    <property type="entry name" value="GLPGLI"/>
    <property type="match status" value="1"/>
</dbReference>
<organism evidence="1 2">
    <name type="scientific">Frigoriflavimonas asaccharolytica</name>
    <dbReference type="NCBI Taxonomy" id="2735899"/>
    <lineage>
        <taxon>Bacteria</taxon>
        <taxon>Pseudomonadati</taxon>
        <taxon>Bacteroidota</taxon>
        <taxon>Flavobacteriia</taxon>
        <taxon>Flavobacteriales</taxon>
        <taxon>Weeksellaceae</taxon>
        <taxon>Frigoriflavimonas</taxon>
    </lineage>
</organism>
<evidence type="ECO:0000313" key="1">
    <source>
        <dbReference type="EMBL" id="NRS92703.1"/>
    </source>
</evidence>
<gene>
    <name evidence="1" type="ORF">HNQ03_001781</name>
</gene>
<keyword evidence="2" id="KW-1185">Reference proteome</keyword>
<protein>
    <submittedName>
        <fullName evidence="1">GLPGLI family protein</fullName>
    </submittedName>
</protein>